<accession>A0A1U7VLJ1</accession>
<sequence length="164" mass="18479">MTSPCLRGRRRLHLLGRCFSAAVEDRGKDVIDEGDESGSDMDPDDLRMIDEGLTQIEVMIKGGSRTITIPTDRDLLRNTEEVLPALGSLCSDAEGVTLKEITDSTLSKNIVDLALSTLILEIESARREKRRKEIYVKLKGIYEKYHRKYGTFGGNFAKRVTYRP</sequence>
<dbReference type="OrthoDB" id="10495207at2759"/>
<reference evidence="1" key="1">
    <citation type="journal article" date="2013" name="Genome Biol.">
        <title>Reference genomes and transcriptomes of Nicotiana sylvestris and Nicotiana tomentosiformis.</title>
        <authorList>
            <person name="Sierro N."/>
            <person name="Battey J.N."/>
            <person name="Ouadi S."/>
            <person name="Bovet L."/>
            <person name="Goepfert S."/>
            <person name="Bakaher N."/>
            <person name="Peitsch M.C."/>
            <person name="Ivanov N.V."/>
        </authorList>
    </citation>
    <scope>NUCLEOTIDE SEQUENCE [LARGE SCALE GENOMIC DNA]</scope>
</reference>
<reference evidence="2" key="2">
    <citation type="submission" date="2025-08" db="UniProtKB">
        <authorList>
            <consortium name="RefSeq"/>
        </authorList>
    </citation>
    <scope>IDENTIFICATION</scope>
    <source>
        <tissue evidence="2">Leaf</tissue>
    </source>
</reference>
<evidence type="ECO:0000313" key="1">
    <source>
        <dbReference type="Proteomes" id="UP000189701"/>
    </source>
</evidence>
<dbReference type="Proteomes" id="UP000189701">
    <property type="component" value="Unplaced"/>
</dbReference>
<proteinExistence type="predicted"/>
<evidence type="ECO:0000313" key="2">
    <source>
        <dbReference type="RefSeq" id="XP_009762720.1"/>
    </source>
</evidence>
<dbReference type="AlphaFoldDB" id="A0A1U7VLJ1"/>
<keyword evidence="1" id="KW-1185">Reference proteome</keyword>
<protein>
    <submittedName>
        <fullName evidence="2">Uncharacterized protein LOC104214706</fullName>
    </submittedName>
</protein>
<organism evidence="1 2">
    <name type="scientific">Nicotiana sylvestris</name>
    <name type="common">Wood tobacco</name>
    <name type="synonym">South American tobacco</name>
    <dbReference type="NCBI Taxonomy" id="4096"/>
    <lineage>
        <taxon>Eukaryota</taxon>
        <taxon>Viridiplantae</taxon>
        <taxon>Streptophyta</taxon>
        <taxon>Embryophyta</taxon>
        <taxon>Tracheophyta</taxon>
        <taxon>Spermatophyta</taxon>
        <taxon>Magnoliopsida</taxon>
        <taxon>eudicotyledons</taxon>
        <taxon>Gunneridae</taxon>
        <taxon>Pentapetalae</taxon>
        <taxon>asterids</taxon>
        <taxon>lamiids</taxon>
        <taxon>Solanales</taxon>
        <taxon>Solanaceae</taxon>
        <taxon>Nicotianoideae</taxon>
        <taxon>Nicotianeae</taxon>
        <taxon>Nicotiana</taxon>
    </lineage>
</organism>
<name>A0A1U7VLJ1_NICSY</name>
<gene>
    <name evidence="2" type="primary">LOC104214706</name>
</gene>
<dbReference type="RefSeq" id="XP_009762720.1">
    <property type="nucleotide sequence ID" value="XM_009764418.1"/>
</dbReference>